<feature type="active site" description="Nucleophile" evidence="5">
    <location>
        <position position="391"/>
    </location>
</feature>
<name>A0ABQ4PIA0_9GAMM</name>
<comment type="caution">
    <text evidence="5">Lacks conserved residue(s) required for the propagation of feature annotation.</text>
</comment>
<evidence type="ECO:0000313" key="7">
    <source>
        <dbReference type="EMBL" id="GIU47143.1"/>
    </source>
</evidence>
<dbReference type="Gene3D" id="3.40.50.150">
    <property type="entry name" value="Vaccinia Virus protein VP39"/>
    <property type="match status" value="1"/>
</dbReference>
<dbReference type="CDD" id="cd02440">
    <property type="entry name" value="AdoMet_MTases"/>
    <property type="match status" value="1"/>
</dbReference>
<comment type="caution">
    <text evidence="7">The sequence shown here is derived from an EMBL/GenBank/DDBJ whole genome shotgun (WGS) entry which is preliminary data.</text>
</comment>
<organism evidence="7 8">
    <name type="scientific">Shewanella sairae</name>
    <dbReference type="NCBI Taxonomy" id="190310"/>
    <lineage>
        <taxon>Bacteria</taxon>
        <taxon>Pseudomonadati</taxon>
        <taxon>Pseudomonadota</taxon>
        <taxon>Gammaproteobacteria</taxon>
        <taxon>Alteromonadales</taxon>
        <taxon>Shewanellaceae</taxon>
        <taxon>Shewanella</taxon>
    </lineage>
</organism>
<dbReference type="InterPro" id="IPR049560">
    <property type="entry name" value="MeTrfase_RsmB-F_NOP2_cat"/>
</dbReference>
<protein>
    <submittedName>
        <fullName evidence="7">tRNA/rRNA cytosine-C5-methylase RsmB</fullName>
    </submittedName>
</protein>
<evidence type="ECO:0000256" key="2">
    <source>
        <dbReference type="ARBA" id="ARBA00022679"/>
    </source>
</evidence>
<dbReference type="InterPro" id="IPR029063">
    <property type="entry name" value="SAM-dependent_MTases_sf"/>
</dbReference>
<reference evidence="7" key="1">
    <citation type="submission" date="2021-05" db="EMBL/GenBank/DDBJ databases">
        <title>Molecular characterization for Shewanella algae harboring chromosomal blaOXA-55-like strains isolated from clinical and environment sample.</title>
        <authorList>
            <person name="Ohama Y."/>
            <person name="Aoki K."/>
            <person name="Harada S."/>
            <person name="Moriya K."/>
            <person name="Ishii Y."/>
            <person name="Tateda K."/>
        </authorList>
    </citation>
    <scope>NUCLEOTIDE SEQUENCE</scope>
    <source>
        <strain evidence="7">JCM 11563</strain>
    </source>
</reference>
<sequence>MVEPSTSPQDAFQAQSPAQKRALSYSNTVYQLFSSVMSEKLPADRIVGEYFRTNKKHGSKDRRVIRESLFALFRWWGWLKQIHTSGQQDETWFACLAIVAELESHKWTQFSGSWREFANQSEQFNLSAAEQALTSVTDKCHYLQQQLKQTDLTETQLLPDWFWQVTQVEQSQQLAIVEAMCSRPPIWARAQTLSQQQLINSLLKDDVEATVSEFFDDAVSLGFKSINLNAIGAYQRGELEIQDLGSQVIGQICAPTADEKWWDTCSGAGGKTLQLRSLMLRQEATASGSITSSDIRRKPLEELVKRAKRAGFSGISVAPWRSDALPVEAESFDGVLVDAPCSCTGTWRRNPDMRWLDDKDVVIDKHELQLDILTRSAKAVKLQGQLVYATCSLSPIENEQVVNAFLAVNPEFELQVLTHPFTGAQVDMLTIWPQNANSDGMFVAKMIKR</sequence>
<dbReference type="InterPro" id="IPR023267">
    <property type="entry name" value="RCMT"/>
</dbReference>
<dbReference type="PROSITE" id="PS51686">
    <property type="entry name" value="SAM_MT_RSMB_NOP"/>
    <property type="match status" value="1"/>
</dbReference>
<evidence type="ECO:0000256" key="1">
    <source>
        <dbReference type="ARBA" id="ARBA00022603"/>
    </source>
</evidence>
<keyword evidence="1 5" id="KW-0489">Methyltransferase</keyword>
<comment type="similarity">
    <text evidence="5">Belongs to the class I-like SAM-binding methyltransferase superfamily. RsmB/NOP family.</text>
</comment>
<dbReference type="PANTHER" id="PTHR22807">
    <property type="entry name" value="NOP2 YEAST -RELATED NOL1/NOP2/FMU SUN DOMAIN-CONTAINING"/>
    <property type="match status" value="1"/>
</dbReference>
<feature type="binding site" evidence="5">
    <location>
        <position position="338"/>
    </location>
    <ligand>
        <name>S-adenosyl-L-methionine</name>
        <dbReference type="ChEBI" id="CHEBI:59789"/>
    </ligand>
</feature>
<dbReference type="PRINTS" id="PR02008">
    <property type="entry name" value="RCMTFAMILY"/>
</dbReference>
<evidence type="ECO:0000256" key="3">
    <source>
        <dbReference type="ARBA" id="ARBA00022691"/>
    </source>
</evidence>
<dbReference type="SUPFAM" id="SSF53335">
    <property type="entry name" value="S-adenosyl-L-methionine-dependent methyltransferases"/>
    <property type="match status" value="1"/>
</dbReference>
<keyword evidence="8" id="KW-1185">Reference proteome</keyword>
<evidence type="ECO:0000256" key="5">
    <source>
        <dbReference type="PROSITE-ProRule" id="PRU01023"/>
    </source>
</evidence>
<feature type="domain" description="SAM-dependent MTase RsmB/NOP-type" evidence="6">
    <location>
        <begin position="162"/>
        <end position="449"/>
    </location>
</feature>
<keyword evidence="4 5" id="KW-0694">RNA-binding</keyword>
<evidence type="ECO:0000256" key="4">
    <source>
        <dbReference type="ARBA" id="ARBA00022884"/>
    </source>
</evidence>
<keyword evidence="2 5" id="KW-0808">Transferase</keyword>
<evidence type="ECO:0000313" key="8">
    <source>
        <dbReference type="Proteomes" id="UP000887104"/>
    </source>
</evidence>
<dbReference type="RefSeq" id="WP_220781522.1">
    <property type="nucleotide sequence ID" value="NZ_BPEY01000043.1"/>
</dbReference>
<accession>A0ABQ4PIA0</accession>
<dbReference type="InterPro" id="IPR001678">
    <property type="entry name" value="MeTrfase_RsmB-F_NOP2_dom"/>
</dbReference>
<dbReference type="Proteomes" id="UP000887104">
    <property type="component" value="Unassembled WGS sequence"/>
</dbReference>
<proteinExistence type="inferred from homology"/>
<dbReference type="EMBL" id="BPEY01000043">
    <property type="protein sequence ID" value="GIU47143.1"/>
    <property type="molecule type" value="Genomic_DNA"/>
</dbReference>
<dbReference type="PANTHER" id="PTHR22807:SF61">
    <property type="entry name" value="NOL1_NOP2_SUN FAMILY PROTEIN _ ANTITERMINATION NUSB DOMAIN-CONTAINING PROTEIN"/>
    <property type="match status" value="1"/>
</dbReference>
<evidence type="ECO:0000259" key="6">
    <source>
        <dbReference type="PROSITE" id="PS51686"/>
    </source>
</evidence>
<keyword evidence="3 5" id="KW-0949">S-adenosyl-L-methionine</keyword>
<dbReference type="Pfam" id="PF01189">
    <property type="entry name" value="Methyltr_RsmB-F"/>
    <property type="match status" value="1"/>
</dbReference>
<feature type="binding site" evidence="5">
    <location>
        <position position="294"/>
    </location>
    <ligand>
        <name>S-adenosyl-L-methionine</name>
        <dbReference type="ChEBI" id="CHEBI:59789"/>
    </ligand>
</feature>
<gene>
    <name evidence="7" type="primary">rsmB_2</name>
    <name evidence="7" type="ORF">TUM4438_25320</name>
</gene>